<organism evidence="5 6">
    <name type="scientific">Phocaeicola plebeius</name>
    <dbReference type="NCBI Taxonomy" id="310297"/>
    <lineage>
        <taxon>Bacteria</taxon>
        <taxon>Pseudomonadati</taxon>
        <taxon>Bacteroidota</taxon>
        <taxon>Bacteroidia</taxon>
        <taxon>Bacteroidales</taxon>
        <taxon>Bacteroidaceae</taxon>
        <taxon>Phocaeicola</taxon>
    </lineage>
</organism>
<comment type="subcellular location">
    <subcellularLocation>
        <location evidence="2">Cell outer membrane</location>
        <topology evidence="2">Multi-pass membrane protein</topology>
    </subcellularLocation>
</comment>
<gene>
    <name evidence="5" type="ORF">DXB87_08925</name>
</gene>
<feature type="domain" description="TonB-dependent receptor plug" evidence="4">
    <location>
        <begin position="64"/>
        <end position="172"/>
    </location>
</feature>
<dbReference type="GO" id="GO:0015344">
    <property type="term" value="F:siderophore uptake transmembrane transporter activity"/>
    <property type="evidence" value="ECO:0007669"/>
    <property type="project" value="TreeGrafter"/>
</dbReference>
<dbReference type="FunFam" id="2.170.130.10:FF:000003">
    <property type="entry name" value="SusC/RagA family TonB-linked outer membrane protein"/>
    <property type="match status" value="1"/>
</dbReference>
<keyword evidence="2" id="KW-0998">Cell outer membrane</keyword>
<dbReference type="InterPro" id="IPR039426">
    <property type="entry name" value="TonB-dep_rcpt-like"/>
</dbReference>
<evidence type="ECO:0000313" key="6">
    <source>
        <dbReference type="Proteomes" id="UP000260814"/>
    </source>
</evidence>
<keyword evidence="2" id="KW-1134">Transmembrane beta strand</keyword>
<dbReference type="NCBIfam" id="TIGR04056">
    <property type="entry name" value="OMP_RagA_SusC"/>
    <property type="match status" value="1"/>
</dbReference>
<comment type="caution">
    <text evidence="5">The sequence shown here is derived from an EMBL/GenBank/DDBJ whole genome shotgun (WGS) entry which is preliminary data.</text>
</comment>
<evidence type="ECO:0000256" key="2">
    <source>
        <dbReference type="PROSITE-ProRule" id="PRU01360"/>
    </source>
</evidence>
<dbReference type="PANTHER" id="PTHR30069">
    <property type="entry name" value="TONB-DEPENDENT OUTER MEMBRANE RECEPTOR"/>
    <property type="match status" value="1"/>
</dbReference>
<evidence type="ECO:0000259" key="4">
    <source>
        <dbReference type="Pfam" id="PF07715"/>
    </source>
</evidence>
<sequence length="1017" mass="113153">MNNFYLFINQQFIILYSSAGTLVISFIGMQSQEVKIKPNVNVVLHADSHALEEVVVVAYGTASKQSLTGAVASLDAKEMELRPVTQATNALEGAAPGIQVNNSYGEPGSDKTSIRIRGFGSINGSNEPLIVVDGSPYSGNLNDINPQDIESMSVLKDASSAALYGNKAANGVVLITTKKGKSNKLNLRMNVKQGMYTRAIPQYDKLGAKDWMEAMLQGWSSFYQKDAGLAPADALVAAASTLNSSVVRTKIFDKNGADMFDANGKLVANILPGYSDLDWTDALQRTGYRQEYGVSADAAGEKYDVFASFGYLNEKGYIIASDFDRLTARLNANFRPTKWLTTGVTLSGTSSVSNFQGQASSSYYANPFYTGDMMAPVYPYYEHNEDGSIVTDENGAPVYDINNYDYLSGRNILYELQNNINRKNRNTLNGQVYGTVKFLKDFSATVRGNLFTYNEKSKQFDNPNCGDGAANGGRMAVENTRLFEYRFAQELYWAHDFDRHHVDVLLGHESFKNQINWDYMMKEQMKVSGNTEMANFAKMTSIDGYEDVYTTESYLSRIRYNYAQKYFFDASFRRDGSSRFSSPWGNFWSVGASWMISDEKFMKNIDWVNSLKLRASYGEVGNDAGVNHYAYKELYYSDVNAGIGAFYKMQIPNANLKWETSGSFDIALEGRLFDRFNFSVDFFNKTSKDLLFTVYNPLSAGATDWYASSSPTGMSQYFANIGNVRNTGLEVAMDVDAIRTKDWKWNIGLNLTTIHNEITKLPEGKDILNGVQNYSEGHSVYEFYTYTYAGVDQMNGRALYNANPELGEATVNALKSRGEYITINDKNYVYNTSYAAREWQGSALPDLYGSINTSLSWKDLTLSVLCTYSLGGKVYDTNYSSLMYTTSNGASALHKDVMKGWTQVPEGMTEDSPNRLDPNGTPQFDLSSLASTSYGGSSRWLTSASYFTIKNINLSYNLPRNFVHKLGLGGISVYGTIENAAIFTSRKGLNPQYSFNGKQDNTFVGARVYTLGLNLNF</sequence>
<name>A0A3E4Z820_9BACT</name>
<evidence type="ECO:0000256" key="1">
    <source>
        <dbReference type="ARBA" id="ARBA00022729"/>
    </source>
</evidence>
<keyword evidence="3" id="KW-1133">Transmembrane helix</keyword>
<dbReference type="EMBL" id="QSTW01000010">
    <property type="protein sequence ID" value="RGM91024.1"/>
    <property type="molecule type" value="Genomic_DNA"/>
</dbReference>
<proteinExistence type="inferred from homology"/>
<reference evidence="5 6" key="1">
    <citation type="submission" date="2018-08" db="EMBL/GenBank/DDBJ databases">
        <title>A genome reference for cultivated species of the human gut microbiota.</title>
        <authorList>
            <person name="Zou Y."/>
            <person name="Xue W."/>
            <person name="Luo G."/>
        </authorList>
    </citation>
    <scope>NUCLEOTIDE SEQUENCE [LARGE SCALE GENOMIC DNA]</scope>
    <source>
        <strain evidence="5 6">OM06-2</strain>
    </source>
</reference>
<dbReference type="InterPro" id="IPR023997">
    <property type="entry name" value="TonB-dep_OMP_SusC/RagA_CS"/>
</dbReference>
<dbReference type="PANTHER" id="PTHR30069:SF29">
    <property type="entry name" value="HEMOGLOBIN AND HEMOGLOBIN-HAPTOGLOBIN-BINDING PROTEIN 1-RELATED"/>
    <property type="match status" value="1"/>
</dbReference>
<dbReference type="GO" id="GO:0009279">
    <property type="term" value="C:cell outer membrane"/>
    <property type="evidence" value="ECO:0007669"/>
    <property type="project" value="UniProtKB-SubCell"/>
</dbReference>
<dbReference type="Gene3D" id="2.170.130.10">
    <property type="entry name" value="TonB-dependent receptor, plug domain"/>
    <property type="match status" value="1"/>
</dbReference>
<dbReference type="GO" id="GO:0044718">
    <property type="term" value="P:siderophore transmembrane transport"/>
    <property type="evidence" value="ECO:0007669"/>
    <property type="project" value="TreeGrafter"/>
</dbReference>
<keyword evidence="2 3" id="KW-0812">Transmembrane</keyword>
<keyword evidence="2" id="KW-0813">Transport</keyword>
<keyword evidence="1" id="KW-0732">Signal</keyword>
<accession>A0A3E4Z820</accession>
<feature type="transmembrane region" description="Helical" evidence="3">
    <location>
        <begin position="12"/>
        <end position="29"/>
    </location>
</feature>
<dbReference type="RefSeq" id="WP_117701927.1">
    <property type="nucleotide sequence ID" value="NZ_QSTW01000010.1"/>
</dbReference>
<dbReference type="InterPro" id="IPR023996">
    <property type="entry name" value="TonB-dep_OMP_SusC/RagA"/>
</dbReference>
<evidence type="ECO:0000256" key="3">
    <source>
        <dbReference type="SAM" id="Phobius"/>
    </source>
</evidence>
<evidence type="ECO:0000313" key="5">
    <source>
        <dbReference type="EMBL" id="RGM91024.1"/>
    </source>
</evidence>
<keyword evidence="2 3" id="KW-0472">Membrane</keyword>
<comment type="similarity">
    <text evidence="2">Belongs to the TonB-dependent receptor family.</text>
</comment>
<dbReference type="InterPro" id="IPR012910">
    <property type="entry name" value="Plug_dom"/>
</dbReference>
<dbReference type="Pfam" id="PF07715">
    <property type="entry name" value="Plug"/>
    <property type="match status" value="1"/>
</dbReference>
<dbReference type="Proteomes" id="UP000260814">
    <property type="component" value="Unassembled WGS sequence"/>
</dbReference>
<dbReference type="InterPro" id="IPR037066">
    <property type="entry name" value="Plug_dom_sf"/>
</dbReference>
<dbReference type="AlphaFoldDB" id="A0A3E4Z820"/>
<dbReference type="PROSITE" id="PS52016">
    <property type="entry name" value="TONB_DEPENDENT_REC_3"/>
    <property type="match status" value="1"/>
</dbReference>
<dbReference type="SUPFAM" id="SSF56935">
    <property type="entry name" value="Porins"/>
    <property type="match status" value="1"/>
</dbReference>
<protein>
    <submittedName>
        <fullName evidence="5">SusC/RagA family TonB-linked outer membrane protein</fullName>
    </submittedName>
</protein>
<dbReference type="NCBIfam" id="TIGR04057">
    <property type="entry name" value="SusC_RagA_signa"/>
    <property type="match status" value="1"/>
</dbReference>